<evidence type="ECO:0000256" key="1">
    <source>
        <dbReference type="ARBA" id="ARBA00001602"/>
    </source>
</evidence>
<evidence type="ECO:0000256" key="3">
    <source>
        <dbReference type="ARBA" id="ARBA00022960"/>
    </source>
</evidence>
<organism evidence="7">
    <name type="scientific">marine sediment metagenome</name>
    <dbReference type="NCBI Taxonomy" id="412755"/>
    <lineage>
        <taxon>unclassified sequences</taxon>
        <taxon>metagenomes</taxon>
        <taxon>ecological metagenomes</taxon>
    </lineage>
</organism>
<dbReference type="PANTHER" id="PTHR21198">
    <property type="entry name" value="GLUTAMATE RACEMASE"/>
    <property type="match status" value="1"/>
</dbReference>
<comment type="caution">
    <text evidence="7">The sequence shown here is derived from an EMBL/GenBank/DDBJ whole genome shotgun (WGS) entry which is preliminary data.</text>
</comment>
<dbReference type="PANTHER" id="PTHR21198:SF2">
    <property type="entry name" value="GLUTAMATE RACEMASE"/>
    <property type="match status" value="1"/>
</dbReference>
<dbReference type="GO" id="GO:0008360">
    <property type="term" value="P:regulation of cell shape"/>
    <property type="evidence" value="ECO:0007669"/>
    <property type="project" value="UniProtKB-KW"/>
</dbReference>
<comment type="catalytic activity">
    <reaction evidence="1">
        <text>L-glutamate = D-glutamate</text>
        <dbReference type="Rhea" id="RHEA:12813"/>
        <dbReference type="ChEBI" id="CHEBI:29985"/>
        <dbReference type="ChEBI" id="CHEBI:29986"/>
        <dbReference type="EC" id="5.1.1.3"/>
    </reaction>
</comment>
<gene>
    <name evidence="7" type="ORF">S01H1_53087</name>
</gene>
<dbReference type="InterPro" id="IPR004391">
    <property type="entry name" value="Glu_race"/>
</dbReference>
<dbReference type="SUPFAM" id="SSF53681">
    <property type="entry name" value="Aspartate/glutamate racemase"/>
    <property type="match status" value="2"/>
</dbReference>
<reference evidence="7" key="1">
    <citation type="journal article" date="2014" name="Front. Microbiol.">
        <title>High frequency of phylogenetically diverse reductive dehalogenase-homologous genes in deep subseafloor sedimentary metagenomes.</title>
        <authorList>
            <person name="Kawai M."/>
            <person name="Futagami T."/>
            <person name="Toyoda A."/>
            <person name="Takaki Y."/>
            <person name="Nishi S."/>
            <person name="Hori S."/>
            <person name="Arai W."/>
            <person name="Tsubouchi T."/>
            <person name="Morono Y."/>
            <person name="Uchiyama I."/>
            <person name="Ito T."/>
            <person name="Fujiyama A."/>
            <person name="Inagaki F."/>
            <person name="Takami H."/>
        </authorList>
    </citation>
    <scope>NUCLEOTIDE SEQUENCE</scope>
    <source>
        <strain evidence="7">Expedition CK06-06</strain>
    </source>
</reference>
<accession>X0X8N3</accession>
<keyword evidence="3" id="KW-0133">Cell shape</keyword>
<evidence type="ECO:0000256" key="2">
    <source>
        <dbReference type="ARBA" id="ARBA00013090"/>
    </source>
</evidence>
<evidence type="ECO:0000313" key="7">
    <source>
        <dbReference type="EMBL" id="GAG21331.1"/>
    </source>
</evidence>
<evidence type="ECO:0000256" key="4">
    <source>
        <dbReference type="ARBA" id="ARBA00022984"/>
    </source>
</evidence>
<dbReference type="AlphaFoldDB" id="X0X8N3"/>
<dbReference type="Gene3D" id="3.40.50.1860">
    <property type="match status" value="2"/>
</dbReference>
<dbReference type="InterPro" id="IPR001920">
    <property type="entry name" value="Asp/Glu_race"/>
</dbReference>
<protein>
    <recommendedName>
        <fullName evidence="2">glutamate racemase</fullName>
        <ecNumber evidence="2">5.1.1.3</ecNumber>
    </recommendedName>
</protein>
<proteinExistence type="predicted"/>
<dbReference type="GO" id="GO:0008881">
    <property type="term" value="F:glutamate racemase activity"/>
    <property type="evidence" value="ECO:0007669"/>
    <property type="project" value="UniProtKB-EC"/>
</dbReference>
<dbReference type="InterPro" id="IPR018187">
    <property type="entry name" value="Asp/Glu_racemase_AS_1"/>
</dbReference>
<keyword evidence="6" id="KW-0961">Cell wall biogenesis/degradation</keyword>
<dbReference type="EC" id="5.1.1.3" evidence="2"/>
<dbReference type="Pfam" id="PF01177">
    <property type="entry name" value="Asp_Glu_race"/>
    <property type="match status" value="1"/>
</dbReference>
<keyword evidence="5" id="KW-0413">Isomerase</keyword>
<dbReference type="PROSITE" id="PS00923">
    <property type="entry name" value="ASP_GLU_RACEMASE_1"/>
    <property type="match status" value="1"/>
</dbReference>
<sequence length="179" mass="19476">MKQLAIGVLDSGIGGFSVVKELKRLLPKENIEYFADHARQPYGPKGQEEIEGFVVQIINFLLEKGIKACIIACNTATAAGLIKAKKFFDIPIIGVIEPGAKAAVATTSNGKIGLAATKFTVNSKAYHKEIKRINPEIEIFANPCPKFTPLVELGLLETTDTYQAAKEYLKPIKDAQIDT</sequence>
<dbReference type="InterPro" id="IPR015942">
    <property type="entry name" value="Asp/Glu/hydantoin_racemase"/>
</dbReference>
<dbReference type="EMBL" id="BARS01034357">
    <property type="protein sequence ID" value="GAG21331.1"/>
    <property type="molecule type" value="Genomic_DNA"/>
</dbReference>
<feature type="non-terminal residue" evidence="7">
    <location>
        <position position="179"/>
    </location>
</feature>
<name>X0X8N3_9ZZZZ</name>
<evidence type="ECO:0000256" key="6">
    <source>
        <dbReference type="ARBA" id="ARBA00023316"/>
    </source>
</evidence>
<dbReference type="NCBIfam" id="TIGR00067">
    <property type="entry name" value="glut_race"/>
    <property type="match status" value="1"/>
</dbReference>
<dbReference type="GO" id="GO:0071555">
    <property type="term" value="P:cell wall organization"/>
    <property type="evidence" value="ECO:0007669"/>
    <property type="project" value="UniProtKB-KW"/>
</dbReference>
<evidence type="ECO:0000256" key="5">
    <source>
        <dbReference type="ARBA" id="ARBA00023235"/>
    </source>
</evidence>
<keyword evidence="4" id="KW-0573">Peptidoglycan synthesis</keyword>
<dbReference type="GO" id="GO:0009252">
    <property type="term" value="P:peptidoglycan biosynthetic process"/>
    <property type="evidence" value="ECO:0007669"/>
    <property type="project" value="UniProtKB-KW"/>
</dbReference>